<dbReference type="PANTHER" id="PTHR30349">
    <property type="entry name" value="PHAGE INTEGRASE-RELATED"/>
    <property type="match status" value="1"/>
</dbReference>
<dbReference type="RefSeq" id="WP_142084420.1">
    <property type="nucleotide sequence ID" value="NZ_VFPV01000003.1"/>
</dbReference>
<reference evidence="9 10" key="1">
    <citation type="submission" date="2019-06" db="EMBL/GenBank/DDBJ databases">
        <title>Genomic Encyclopedia of Archaeal and Bacterial Type Strains, Phase II (KMG-II): from individual species to whole genera.</title>
        <authorList>
            <person name="Goeker M."/>
        </authorList>
    </citation>
    <scope>NUCLEOTIDE SEQUENCE [LARGE SCALE GENOMIC DNA]</scope>
    <source>
        <strain evidence="9 10">DSM 7270</strain>
    </source>
</reference>
<dbReference type="Gene3D" id="1.10.443.10">
    <property type="entry name" value="Intergrase catalytic core"/>
    <property type="match status" value="1"/>
</dbReference>
<organism evidence="9 10">
    <name type="scientific">Acidovorax temperans</name>
    <dbReference type="NCBI Taxonomy" id="80878"/>
    <lineage>
        <taxon>Bacteria</taxon>
        <taxon>Pseudomonadati</taxon>
        <taxon>Pseudomonadota</taxon>
        <taxon>Betaproteobacteria</taxon>
        <taxon>Burkholderiales</taxon>
        <taxon>Comamonadaceae</taxon>
        <taxon>Acidovorax</taxon>
    </lineage>
</organism>
<evidence type="ECO:0000256" key="4">
    <source>
        <dbReference type="ARBA" id="ARBA00023172"/>
    </source>
</evidence>
<dbReference type="InterPro" id="IPR011946">
    <property type="entry name" value="Integrase_integron-type"/>
</dbReference>
<dbReference type="PANTHER" id="PTHR30349:SF64">
    <property type="entry name" value="PROPHAGE INTEGRASE INTD-RELATED"/>
    <property type="match status" value="1"/>
</dbReference>
<dbReference type="InterPro" id="IPR004107">
    <property type="entry name" value="Integrase_SAM-like_N"/>
</dbReference>
<feature type="region of interest" description="Disordered" evidence="6">
    <location>
        <begin position="1"/>
        <end position="22"/>
    </location>
</feature>
<evidence type="ECO:0000313" key="10">
    <source>
        <dbReference type="Proteomes" id="UP000316993"/>
    </source>
</evidence>
<evidence type="ECO:0000256" key="3">
    <source>
        <dbReference type="ARBA" id="ARBA00023125"/>
    </source>
</evidence>
<evidence type="ECO:0000259" key="7">
    <source>
        <dbReference type="PROSITE" id="PS51898"/>
    </source>
</evidence>
<dbReference type="Proteomes" id="UP000316993">
    <property type="component" value="Unassembled WGS sequence"/>
</dbReference>
<dbReference type="AlphaFoldDB" id="A0A543L1U1"/>
<dbReference type="NCBIfam" id="TIGR02249">
    <property type="entry name" value="integrase_gron"/>
    <property type="match status" value="1"/>
</dbReference>
<dbReference type="InterPro" id="IPR013762">
    <property type="entry name" value="Integrase-like_cat_sf"/>
</dbReference>
<dbReference type="Pfam" id="PF13495">
    <property type="entry name" value="Phage_int_SAM_4"/>
    <property type="match status" value="1"/>
</dbReference>
<keyword evidence="4" id="KW-0233">DNA recombination</keyword>
<dbReference type="PROSITE" id="PS51898">
    <property type="entry name" value="TYR_RECOMBINASE"/>
    <property type="match status" value="1"/>
</dbReference>
<dbReference type="InterPro" id="IPR010998">
    <property type="entry name" value="Integrase_recombinase_N"/>
</dbReference>
<comment type="similarity">
    <text evidence="1">Belongs to the 'phage' integrase family.</text>
</comment>
<keyword evidence="3 5" id="KW-0238">DNA-binding</keyword>
<dbReference type="Gene3D" id="1.10.150.130">
    <property type="match status" value="1"/>
</dbReference>
<comment type="caution">
    <text evidence="9">The sequence shown here is derived from an EMBL/GenBank/DDBJ whole genome shotgun (WGS) entry which is preliminary data.</text>
</comment>
<dbReference type="PROSITE" id="PS51900">
    <property type="entry name" value="CB"/>
    <property type="match status" value="1"/>
</dbReference>
<evidence type="ECO:0000256" key="1">
    <source>
        <dbReference type="ARBA" id="ARBA00008857"/>
    </source>
</evidence>
<name>A0A543L1U1_9BURK</name>
<evidence type="ECO:0000256" key="2">
    <source>
        <dbReference type="ARBA" id="ARBA00022908"/>
    </source>
</evidence>
<dbReference type="InterPro" id="IPR002104">
    <property type="entry name" value="Integrase_catalytic"/>
</dbReference>
<dbReference type="Pfam" id="PF00589">
    <property type="entry name" value="Phage_integrase"/>
    <property type="match status" value="1"/>
</dbReference>
<dbReference type="GO" id="GO:0003677">
    <property type="term" value="F:DNA binding"/>
    <property type="evidence" value="ECO:0007669"/>
    <property type="project" value="UniProtKB-UniRule"/>
</dbReference>
<evidence type="ECO:0000313" key="9">
    <source>
        <dbReference type="EMBL" id="TQN01277.1"/>
    </source>
</evidence>
<dbReference type="GO" id="GO:0006310">
    <property type="term" value="P:DNA recombination"/>
    <property type="evidence" value="ECO:0007669"/>
    <property type="project" value="UniProtKB-KW"/>
</dbReference>
<evidence type="ECO:0000259" key="8">
    <source>
        <dbReference type="PROSITE" id="PS51900"/>
    </source>
</evidence>
<evidence type="ECO:0000256" key="6">
    <source>
        <dbReference type="SAM" id="MobiDB-lite"/>
    </source>
</evidence>
<sequence>MTSSSDRAATTPSALPGPAPAPKLLDRLRDHLRTRHYSIRTETAYVDWARRFILFHGKRHPQEMGAAEVEAFLTHLAVQRQVSASTQNQAKAAILYLYKQVLGVDLPWLEDVVQAKTPRRLPVVLTATEVRTLLLHMQGTTGLIAQLLYGTGMRLLEALRLRVKDVEFARREILIREGKGNKDRITVLPENLIADLQAQLQRARALHEKDLQAGLGRVYLPHALAVKYPDADRSWAWQYVFPSPVRAMDPRPDARTGQPMERRHHVYPESVQRAFREAARAAQIAKPVSPHVLRHSFATHLLQAGYDIRTVQELLGHADVSTTMIYTHVLSKGGRGVLSPLDAL</sequence>
<evidence type="ECO:0000256" key="5">
    <source>
        <dbReference type="PROSITE-ProRule" id="PRU01248"/>
    </source>
</evidence>
<dbReference type="InterPro" id="IPR050090">
    <property type="entry name" value="Tyrosine_recombinase_XerCD"/>
</dbReference>
<dbReference type="SUPFAM" id="SSF56349">
    <property type="entry name" value="DNA breaking-rejoining enzymes"/>
    <property type="match status" value="1"/>
</dbReference>
<proteinExistence type="inferred from homology"/>
<dbReference type="InterPro" id="IPR044068">
    <property type="entry name" value="CB"/>
</dbReference>
<feature type="domain" description="Tyr recombinase" evidence="7">
    <location>
        <begin position="120"/>
        <end position="339"/>
    </location>
</feature>
<dbReference type="InterPro" id="IPR011010">
    <property type="entry name" value="DNA_brk_join_enz"/>
</dbReference>
<gene>
    <name evidence="9" type="ORF">BDD18_3231</name>
</gene>
<keyword evidence="2" id="KW-0229">DNA integration</keyword>
<protein>
    <submittedName>
        <fullName evidence="9">Integron integrase</fullName>
    </submittedName>
</protein>
<accession>A0A543L1U1</accession>
<dbReference type="GO" id="GO:0015074">
    <property type="term" value="P:DNA integration"/>
    <property type="evidence" value="ECO:0007669"/>
    <property type="project" value="UniProtKB-KW"/>
</dbReference>
<dbReference type="EMBL" id="VFPV01000003">
    <property type="protein sequence ID" value="TQN01277.1"/>
    <property type="molecule type" value="Genomic_DNA"/>
</dbReference>
<feature type="domain" description="Core-binding (CB)" evidence="8">
    <location>
        <begin position="19"/>
        <end position="102"/>
    </location>
</feature>